<dbReference type="CDD" id="cd17535">
    <property type="entry name" value="REC_NarL-like"/>
    <property type="match status" value="1"/>
</dbReference>
<dbReference type="Pfam" id="PF00072">
    <property type="entry name" value="Response_reg"/>
    <property type="match status" value="1"/>
</dbReference>
<dbReference type="GO" id="GO:0000160">
    <property type="term" value="P:phosphorelay signal transduction system"/>
    <property type="evidence" value="ECO:0007669"/>
    <property type="project" value="InterPro"/>
</dbReference>
<name>A0A0M9UBR5_9CHLR</name>
<reference evidence="6 8" key="1">
    <citation type="journal article" date="2015" name="Genome Announc.">
        <title>Draft Genome Sequence of a Heterotrophic Facultative Anaerobic Thermophilic Bacterium, Ardenticatena maritima Strain 110ST.</title>
        <authorList>
            <person name="Kawaichi S."/>
            <person name="Yoshida T."/>
            <person name="Sako Y."/>
            <person name="Nakamura R."/>
        </authorList>
    </citation>
    <scope>NUCLEOTIDE SEQUENCE [LARGE SCALE GENOMIC DNA]</scope>
    <source>
        <strain evidence="6 8">110S</strain>
    </source>
</reference>
<dbReference type="InParanoid" id="A0A0M9UBR5"/>
<evidence type="ECO:0000259" key="5">
    <source>
        <dbReference type="PROSITE" id="PS50110"/>
    </source>
</evidence>
<evidence type="ECO:0000313" key="8">
    <source>
        <dbReference type="Proteomes" id="UP000037784"/>
    </source>
</evidence>
<accession>A0A0M9UBR5</accession>
<dbReference type="SUPFAM" id="SSF46894">
    <property type="entry name" value="C-terminal effector domain of the bipartite response regulators"/>
    <property type="match status" value="1"/>
</dbReference>
<keyword evidence="2" id="KW-0238">DNA-binding</keyword>
<dbReference type="PROSITE" id="PS50110">
    <property type="entry name" value="RESPONSE_REGULATORY"/>
    <property type="match status" value="1"/>
</dbReference>
<keyword evidence="8" id="KW-1185">Reference proteome</keyword>
<evidence type="ECO:0000259" key="4">
    <source>
        <dbReference type="PROSITE" id="PS50043"/>
    </source>
</evidence>
<dbReference type="Proteomes" id="UP000037784">
    <property type="component" value="Unassembled WGS sequence"/>
</dbReference>
<dbReference type="Gene3D" id="3.40.50.2300">
    <property type="match status" value="1"/>
</dbReference>
<dbReference type="InterPro" id="IPR058245">
    <property type="entry name" value="NreC/VraR/RcsB-like_REC"/>
</dbReference>
<dbReference type="InterPro" id="IPR011006">
    <property type="entry name" value="CheY-like_superfamily"/>
</dbReference>
<dbReference type="PROSITE" id="PS50043">
    <property type="entry name" value="HTH_LUXR_2"/>
    <property type="match status" value="1"/>
</dbReference>
<dbReference type="EMBL" id="LGKN01000005">
    <property type="protein sequence ID" value="KPL87661.1"/>
    <property type="molecule type" value="Genomic_DNA"/>
</dbReference>
<keyword evidence="1 3" id="KW-0597">Phosphoprotein</keyword>
<dbReference type="SUPFAM" id="SSF52172">
    <property type="entry name" value="CheY-like"/>
    <property type="match status" value="1"/>
</dbReference>
<dbReference type="STRING" id="872965.SE16_08575"/>
<dbReference type="InterPro" id="IPR039420">
    <property type="entry name" value="WalR-like"/>
</dbReference>
<feature type="modified residue" description="4-aspartylphosphate" evidence="3">
    <location>
        <position position="57"/>
    </location>
</feature>
<dbReference type="Pfam" id="PF00196">
    <property type="entry name" value="GerE"/>
    <property type="match status" value="1"/>
</dbReference>
<evidence type="ECO:0008006" key="10">
    <source>
        <dbReference type="Google" id="ProtNLM"/>
    </source>
</evidence>
<dbReference type="Proteomes" id="UP000050502">
    <property type="component" value="Unassembled WGS sequence"/>
</dbReference>
<evidence type="ECO:0000256" key="1">
    <source>
        <dbReference type="ARBA" id="ARBA00022553"/>
    </source>
</evidence>
<dbReference type="FunCoup" id="A0A0M9UBR5">
    <property type="interactions" value="177"/>
</dbReference>
<gene>
    <name evidence="6" type="ORF">ARMA_0560</name>
    <name evidence="7" type="ORF">SE16_08575</name>
</gene>
<evidence type="ECO:0000313" key="7">
    <source>
        <dbReference type="EMBL" id="KPL87661.1"/>
    </source>
</evidence>
<dbReference type="PANTHER" id="PTHR43214">
    <property type="entry name" value="TWO-COMPONENT RESPONSE REGULATOR"/>
    <property type="match status" value="1"/>
</dbReference>
<evidence type="ECO:0000256" key="3">
    <source>
        <dbReference type="PROSITE-ProRule" id="PRU00169"/>
    </source>
</evidence>
<evidence type="ECO:0000313" key="9">
    <source>
        <dbReference type="Proteomes" id="UP000050502"/>
    </source>
</evidence>
<dbReference type="PANTHER" id="PTHR43214:SF43">
    <property type="entry name" value="TWO-COMPONENT RESPONSE REGULATOR"/>
    <property type="match status" value="1"/>
</dbReference>
<dbReference type="AlphaFoldDB" id="A0A0M9UBR5"/>
<protein>
    <recommendedName>
        <fullName evidence="10">LuxR family transcriptional regulator</fullName>
    </recommendedName>
</protein>
<reference evidence="8" key="3">
    <citation type="submission" date="2015-08" db="EMBL/GenBank/DDBJ databases">
        <title>Draft Genome Sequence of a Heterotrophic Facultative Anaerobic Bacterium Ardenticatena maritima Strain 110S.</title>
        <authorList>
            <person name="Kawaichi S."/>
            <person name="Yoshida T."/>
            <person name="Sako Y."/>
            <person name="Nakamura R."/>
        </authorList>
    </citation>
    <scope>NUCLEOTIDE SEQUENCE [LARGE SCALE GENOMIC DNA]</scope>
    <source>
        <strain evidence="8">110S</strain>
    </source>
</reference>
<proteinExistence type="predicted"/>
<comment type="caution">
    <text evidence="6">The sequence shown here is derived from an EMBL/GenBank/DDBJ whole genome shotgun (WGS) entry which is preliminary data.</text>
</comment>
<dbReference type="OrthoDB" id="9780153at2"/>
<dbReference type="SMART" id="SM00448">
    <property type="entry name" value="REC"/>
    <property type="match status" value="1"/>
</dbReference>
<evidence type="ECO:0000313" key="6">
    <source>
        <dbReference type="EMBL" id="GAP62137.1"/>
    </source>
</evidence>
<sequence length="229" mass="24715">MSKTIRILLVDDHAVVRVGLRALLDAQPDMEVVGEAATAADAVRQCAMLRPDVVLMDIRLPDRTGIDACAEIRRMGMPCQVLMLTSYADDALVLDALKAGAAGYVLKHLDTDDLVRAIRAVAEGDAVLDPKVTAAVVAQVQKAEEEQRRAAFRDLSDRELEVLALVAQGKSNAEIAEILTLSPVTVRNHVSTILQKLGLSNRIEAATYAVRHGIDVLVPSPGQPPDERK</sequence>
<reference evidence="7 9" key="2">
    <citation type="submission" date="2015-07" db="EMBL/GenBank/DDBJ databases">
        <title>Whole genome sequence of Ardenticatena maritima DSM 23922.</title>
        <authorList>
            <person name="Hemp J."/>
            <person name="Ward L.M."/>
            <person name="Pace L.A."/>
            <person name="Fischer W.W."/>
        </authorList>
    </citation>
    <scope>NUCLEOTIDE SEQUENCE [LARGE SCALE GENOMIC DNA]</scope>
    <source>
        <strain evidence="7 9">110S</strain>
    </source>
</reference>
<dbReference type="PRINTS" id="PR00038">
    <property type="entry name" value="HTHLUXR"/>
</dbReference>
<dbReference type="InterPro" id="IPR001789">
    <property type="entry name" value="Sig_transdc_resp-reg_receiver"/>
</dbReference>
<dbReference type="SMART" id="SM00421">
    <property type="entry name" value="HTH_LUXR"/>
    <property type="match status" value="1"/>
</dbReference>
<dbReference type="InterPro" id="IPR016032">
    <property type="entry name" value="Sig_transdc_resp-reg_C-effctor"/>
</dbReference>
<feature type="domain" description="Response regulatory" evidence="5">
    <location>
        <begin position="6"/>
        <end position="122"/>
    </location>
</feature>
<dbReference type="RefSeq" id="WP_054492056.1">
    <property type="nucleotide sequence ID" value="NZ_BBZA01000033.1"/>
</dbReference>
<evidence type="ECO:0000256" key="2">
    <source>
        <dbReference type="ARBA" id="ARBA00023125"/>
    </source>
</evidence>
<feature type="domain" description="HTH luxR-type" evidence="4">
    <location>
        <begin position="148"/>
        <end position="213"/>
    </location>
</feature>
<dbReference type="GO" id="GO:0003677">
    <property type="term" value="F:DNA binding"/>
    <property type="evidence" value="ECO:0007669"/>
    <property type="project" value="UniProtKB-KW"/>
</dbReference>
<dbReference type="CDD" id="cd06170">
    <property type="entry name" value="LuxR_C_like"/>
    <property type="match status" value="1"/>
</dbReference>
<dbReference type="EMBL" id="BBZA01000033">
    <property type="protein sequence ID" value="GAP62137.1"/>
    <property type="molecule type" value="Genomic_DNA"/>
</dbReference>
<dbReference type="GO" id="GO:0006355">
    <property type="term" value="P:regulation of DNA-templated transcription"/>
    <property type="evidence" value="ECO:0007669"/>
    <property type="project" value="InterPro"/>
</dbReference>
<organism evidence="6 8">
    <name type="scientific">Ardenticatena maritima</name>
    <dbReference type="NCBI Taxonomy" id="872965"/>
    <lineage>
        <taxon>Bacteria</taxon>
        <taxon>Bacillati</taxon>
        <taxon>Chloroflexota</taxon>
        <taxon>Ardenticatenia</taxon>
        <taxon>Ardenticatenales</taxon>
        <taxon>Ardenticatenaceae</taxon>
        <taxon>Ardenticatena</taxon>
    </lineage>
</organism>
<dbReference type="InterPro" id="IPR000792">
    <property type="entry name" value="Tscrpt_reg_LuxR_C"/>
</dbReference>